<evidence type="ECO:0000313" key="1">
    <source>
        <dbReference type="EMBL" id="TSE03384.1"/>
    </source>
</evidence>
<sequence length="243" mass="28586">MIEQWFLNKGSYAEGLELLSASCGPNKRMYLRLKNSKDTQRNLAALKYELNKYRNRTIEVVPKPIKVASKITTIEHTENLKTSSLKKSNTRITMAMLPYAKLRDRFAQKNKAYYERWELKKTLNSLPEDEEEKALAIIVKIMNLTTLIDSIWKELDYYIEHKQIMPTGRDFSNLSNLELFKTRQRLYQSRSKRQKTLEKLQSELPSTPIEKRLALQSKIDSKKEKITQINIEIEKLSELIINE</sequence>
<dbReference type="RefSeq" id="WP_143919008.1">
    <property type="nucleotide sequence ID" value="NZ_CANMXV010000115.1"/>
</dbReference>
<name>A0A554VAS7_9FLAO</name>
<comment type="caution">
    <text evidence="1">The sequence shown here is derived from an EMBL/GenBank/DDBJ whole genome shotgun (WGS) entry which is preliminary data.</text>
</comment>
<dbReference type="Proteomes" id="UP000318833">
    <property type="component" value="Unassembled WGS sequence"/>
</dbReference>
<dbReference type="OrthoDB" id="9933861at2"/>
<dbReference type="AlphaFoldDB" id="A0A554VAS7"/>
<proteinExistence type="predicted"/>
<evidence type="ECO:0000313" key="2">
    <source>
        <dbReference type="Proteomes" id="UP000318833"/>
    </source>
</evidence>
<protein>
    <submittedName>
        <fullName evidence="1">Uncharacterized protein</fullName>
    </submittedName>
</protein>
<gene>
    <name evidence="1" type="ORF">FOF46_29395</name>
</gene>
<dbReference type="EMBL" id="VLNR01000114">
    <property type="protein sequence ID" value="TSE03384.1"/>
    <property type="molecule type" value="Genomic_DNA"/>
</dbReference>
<reference evidence="1 2" key="1">
    <citation type="submission" date="2019-07" db="EMBL/GenBank/DDBJ databases">
        <title>The draft genome sequence of Aquimarina algiphila M91.</title>
        <authorList>
            <person name="Meng X."/>
        </authorList>
    </citation>
    <scope>NUCLEOTIDE SEQUENCE [LARGE SCALE GENOMIC DNA]</scope>
    <source>
        <strain evidence="1 2">M91</strain>
    </source>
</reference>
<keyword evidence="2" id="KW-1185">Reference proteome</keyword>
<accession>A0A554VAS7</accession>
<organism evidence="1 2">
    <name type="scientific">Aquimarina algiphila</name>
    <dbReference type="NCBI Taxonomy" id="2047982"/>
    <lineage>
        <taxon>Bacteria</taxon>
        <taxon>Pseudomonadati</taxon>
        <taxon>Bacteroidota</taxon>
        <taxon>Flavobacteriia</taxon>
        <taxon>Flavobacteriales</taxon>
        <taxon>Flavobacteriaceae</taxon>
        <taxon>Aquimarina</taxon>
    </lineage>
</organism>